<comment type="caution">
    <text evidence="2">The sequence shown here is derived from an EMBL/GenBank/DDBJ whole genome shotgun (WGS) entry which is preliminary data.</text>
</comment>
<feature type="region of interest" description="Disordered" evidence="1">
    <location>
        <begin position="1"/>
        <end position="120"/>
    </location>
</feature>
<evidence type="ECO:0000256" key="1">
    <source>
        <dbReference type="SAM" id="MobiDB-lite"/>
    </source>
</evidence>
<organism evidence="2 3">
    <name type="scientific">Ceratodon purpureus</name>
    <name type="common">Fire moss</name>
    <name type="synonym">Dicranum purpureum</name>
    <dbReference type="NCBI Taxonomy" id="3225"/>
    <lineage>
        <taxon>Eukaryota</taxon>
        <taxon>Viridiplantae</taxon>
        <taxon>Streptophyta</taxon>
        <taxon>Embryophyta</taxon>
        <taxon>Bryophyta</taxon>
        <taxon>Bryophytina</taxon>
        <taxon>Bryopsida</taxon>
        <taxon>Dicranidae</taxon>
        <taxon>Pseudoditrichales</taxon>
        <taxon>Ditrichaceae</taxon>
        <taxon>Ceratodon</taxon>
    </lineage>
</organism>
<gene>
    <name evidence="2" type="ORF">KC19_8G009300</name>
</gene>
<name>A0A8T0GVW0_CERPU</name>
<dbReference type="AlphaFoldDB" id="A0A8T0GVW0"/>
<evidence type="ECO:0000313" key="2">
    <source>
        <dbReference type="EMBL" id="KAG0563170.1"/>
    </source>
</evidence>
<feature type="region of interest" description="Disordered" evidence="1">
    <location>
        <begin position="199"/>
        <end position="223"/>
    </location>
</feature>
<accession>A0A8T0GVW0</accession>
<dbReference type="GO" id="GO:0009073">
    <property type="term" value="P:aromatic amino acid family biosynthetic process"/>
    <property type="evidence" value="ECO:0007669"/>
    <property type="project" value="InterPro"/>
</dbReference>
<dbReference type="OrthoDB" id="979322at2759"/>
<dbReference type="PANTHER" id="PTHR33563:SF6">
    <property type="entry name" value="USPA DOMAIN-CONTAINING PROTEIN"/>
    <property type="match status" value="1"/>
</dbReference>
<dbReference type="InterPro" id="IPR014729">
    <property type="entry name" value="Rossmann-like_a/b/a_fold"/>
</dbReference>
<feature type="compositionally biased region" description="Polar residues" evidence="1">
    <location>
        <begin position="58"/>
        <end position="68"/>
    </location>
</feature>
<dbReference type="PANTHER" id="PTHR33563">
    <property type="match status" value="1"/>
</dbReference>
<dbReference type="Gene3D" id="3.40.50.620">
    <property type="entry name" value="HUPs"/>
    <property type="match status" value="1"/>
</dbReference>
<dbReference type="GO" id="GO:0003856">
    <property type="term" value="F:3-dehydroquinate synthase activity"/>
    <property type="evidence" value="ECO:0007669"/>
    <property type="project" value="InterPro"/>
</dbReference>
<dbReference type="InterPro" id="IPR002812">
    <property type="entry name" value="DHQS"/>
</dbReference>
<evidence type="ECO:0000313" key="3">
    <source>
        <dbReference type="Proteomes" id="UP000822688"/>
    </source>
</evidence>
<dbReference type="GO" id="GO:0016491">
    <property type="term" value="F:oxidoreductase activity"/>
    <property type="evidence" value="ECO:0007669"/>
    <property type="project" value="InterPro"/>
</dbReference>
<dbReference type="EMBL" id="CM026429">
    <property type="protein sequence ID" value="KAG0563170.1"/>
    <property type="molecule type" value="Genomic_DNA"/>
</dbReference>
<reference evidence="2" key="1">
    <citation type="submission" date="2020-06" db="EMBL/GenBank/DDBJ databases">
        <title>WGS assembly of Ceratodon purpureus strain R40.</title>
        <authorList>
            <person name="Carey S.B."/>
            <person name="Jenkins J."/>
            <person name="Shu S."/>
            <person name="Lovell J.T."/>
            <person name="Sreedasyam A."/>
            <person name="Maumus F."/>
            <person name="Tiley G.P."/>
            <person name="Fernandez-Pozo N."/>
            <person name="Barry K."/>
            <person name="Chen C."/>
            <person name="Wang M."/>
            <person name="Lipzen A."/>
            <person name="Daum C."/>
            <person name="Saski C.A."/>
            <person name="Payton A.C."/>
            <person name="Mcbreen J.C."/>
            <person name="Conrad R.E."/>
            <person name="Kollar L.M."/>
            <person name="Olsson S."/>
            <person name="Huttunen S."/>
            <person name="Landis J.B."/>
            <person name="Wickett N.J."/>
            <person name="Johnson M.G."/>
            <person name="Rensing S.A."/>
            <person name="Grimwood J."/>
            <person name="Schmutz J."/>
            <person name="Mcdaniel S.F."/>
        </authorList>
    </citation>
    <scope>NUCLEOTIDE SEQUENCE</scope>
    <source>
        <strain evidence="2">R40</strain>
    </source>
</reference>
<protein>
    <submittedName>
        <fullName evidence="2">Uncharacterized protein</fullName>
    </submittedName>
</protein>
<sequence>MAPVKTAARSRRTHSYSWSSDSSALRPVYQWPDLESTSSGRTSADDMSDGVSEHEAQHQTSPSDSNDVSDLGGEGKSMPSEVSQLGRKMNYDSDSCLTPRSRRTLRRTLSGDTEPWPSVKTPVKPALDTIYSPTHEILHPMQSLLLEKSLSNAGEKSLGSTAVPVRRAMSVDFDSRRNFDPAPKEVKPNPFKFETYAFPEPQLREEDETSESTLKTEEDENENFPGAKAKNVVVIIVDAEKKLTKFTALDWAINVAVQPGDEIVVLGVLKHVSSPTGYKVVANTDPLVGVNQEILQSEVKKTTEVFEHKLTDSGRRAQCEKKNVKLTVRIAPGARARTVVVRELAALTATYAVFDRYLN</sequence>
<keyword evidence="3" id="KW-1185">Reference proteome</keyword>
<dbReference type="Proteomes" id="UP000822688">
    <property type="component" value="Chromosome 8"/>
</dbReference>
<proteinExistence type="predicted"/>